<feature type="signal peptide" evidence="1">
    <location>
        <begin position="1"/>
        <end position="21"/>
    </location>
</feature>
<dbReference type="Proteomes" id="UP001165679">
    <property type="component" value="Unassembled WGS sequence"/>
</dbReference>
<dbReference type="RefSeq" id="WP_264714715.1">
    <property type="nucleotide sequence ID" value="NZ_JAPDNT010000014.1"/>
</dbReference>
<evidence type="ECO:0000313" key="2">
    <source>
        <dbReference type="EMBL" id="MCW3475980.1"/>
    </source>
</evidence>
<dbReference type="AlphaFoldDB" id="A0AA41YNK2"/>
<feature type="chain" id="PRO_5041335995" evidence="1">
    <location>
        <begin position="22"/>
        <end position="92"/>
    </location>
</feature>
<evidence type="ECO:0000256" key="1">
    <source>
        <dbReference type="SAM" id="SignalP"/>
    </source>
</evidence>
<dbReference type="EMBL" id="JAPDNT010000014">
    <property type="protein sequence ID" value="MCW3475980.1"/>
    <property type="molecule type" value="Genomic_DNA"/>
</dbReference>
<evidence type="ECO:0000313" key="3">
    <source>
        <dbReference type="Proteomes" id="UP001165679"/>
    </source>
</evidence>
<proteinExistence type="predicted"/>
<reference evidence="2" key="1">
    <citation type="submission" date="2022-09" db="EMBL/GenBank/DDBJ databases">
        <title>Rhodovastum sp. nov. RN2-1 isolated from soil in Seongnam, South Korea.</title>
        <authorList>
            <person name="Le N.T."/>
        </authorList>
    </citation>
    <scope>NUCLEOTIDE SEQUENCE</scope>
    <source>
        <strain evidence="2">RN2-1</strain>
    </source>
</reference>
<reference evidence="2" key="2">
    <citation type="submission" date="2022-10" db="EMBL/GenBank/DDBJ databases">
        <authorList>
            <person name="Trinh H.N."/>
        </authorList>
    </citation>
    <scope>NUCLEOTIDE SEQUENCE</scope>
    <source>
        <strain evidence="2">RN2-1</strain>
    </source>
</reference>
<gene>
    <name evidence="2" type="ORF">OL599_15485</name>
</gene>
<accession>A0AA41YNK2</accession>
<protein>
    <submittedName>
        <fullName evidence="2">Uncharacterized protein</fullName>
    </submittedName>
</protein>
<sequence>MRNITIGTGAALLGSVSPLMADTAPGASDFVSGGTFETKLQSEYSAPAGSKPRVSVFNDADLTFYANYSGWLSLNGKGSRTVAPALSYAAAF</sequence>
<keyword evidence="1" id="KW-0732">Signal</keyword>
<comment type="caution">
    <text evidence="2">The sequence shown here is derived from an EMBL/GenBank/DDBJ whole genome shotgun (WGS) entry which is preliminary data.</text>
</comment>
<organism evidence="2 3">
    <name type="scientific">Limobrevibacterium gyesilva</name>
    <dbReference type="NCBI Taxonomy" id="2991712"/>
    <lineage>
        <taxon>Bacteria</taxon>
        <taxon>Pseudomonadati</taxon>
        <taxon>Pseudomonadota</taxon>
        <taxon>Alphaproteobacteria</taxon>
        <taxon>Acetobacterales</taxon>
        <taxon>Acetobacteraceae</taxon>
        <taxon>Limobrevibacterium</taxon>
    </lineage>
</organism>
<keyword evidence="3" id="KW-1185">Reference proteome</keyword>
<name>A0AA41YNK2_9PROT</name>